<dbReference type="Proteomes" id="UP000615455">
    <property type="component" value="Unassembled WGS sequence"/>
</dbReference>
<gene>
    <name evidence="2" type="ORF">GCM10008018_66090</name>
</gene>
<sequence>MKAYLGVDAGGSKTNAMITDAEGRLLAIGKAGPGNHQIDVEMARTNIHSAVQEALRSAALQVKDVAVAWFGLAGADREADYRILRPIVAELGFAQSEIACDTIIALRAGTTRPYGVVSICGTGTNCAGMNPQGEIFQCGGFGYAYGDFGGGSELSVEAFRSVIRAWEGRIGPTLLTDLVLAKLKYDSVEQLFHHSLDTHMRIPADLAPLVFTAASGGDLIAREILKKQGEELGTSAKAVIQKLGMQNEEFDLVLAGSVLTKGESSFLHPYIAEQVAQVAKGCQLKILGIEPVIGAVYLAMERDGIIPTDAIYANITHVSHV</sequence>
<protein>
    <submittedName>
        <fullName evidence="2">Kinase</fullName>
    </submittedName>
</protein>
<keyword evidence="3" id="KW-1185">Reference proteome</keyword>
<comment type="caution">
    <text evidence="2">The sequence shown here is derived from an EMBL/GenBank/DDBJ whole genome shotgun (WGS) entry which is preliminary data.</text>
</comment>
<keyword evidence="2" id="KW-0808">Transferase</keyword>
<reference evidence="3" key="1">
    <citation type="journal article" date="2019" name="Int. J. Syst. Evol. Microbiol.">
        <title>The Global Catalogue of Microorganisms (GCM) 10K type strain sequencing project: providing services to taxonomists for standard genome sequencing and annotation.</title>
        <authorList>
            <consortium name="The Broad Institute Genomics Platform"/>
            <consortium name="The Broad Institute Genome Sequencing Center for Infectious Disease"/>
            <person name="Wu L."/>
            <person name="Ma J."/>
        </authorList>
    </citation>
    <scope>NUCLEOTIDE SEQUENCE [LARGE SCALE GENOMIC DNA]</scope>
    <source>
        <strain evidence="3">CGMCC 1.15043</strain>
    </source>
</reference>
<dbReference type="RefSeq" id="WP_189019928.1">
    <property type="nucleotide sequence ID" value="NZ_BMHE01000064.1"/>
</dbReference>
<dbReference type="InterPro" id="IPR002731">
    <property type="entry name" value="ATPase_BadF"/>
</dbReference>
<evidence type="ECO:0000259" key="1">
    <source>
        <dbReference type="Pfam" id="PF01869"/>
    </source>
</evidence>
<evidence type="ECO:0000313" key="3">
    <source>
        <dbReference type="Proteomes" id="UP000615455"/>
    </source>
</evidence>
<dbReference type="GO" id="GO:0016301">
    <property type="term" value="F:kinase activity"/>
    <property type="evidence" value="ECO:0007669"/>
    <property type="project" value="UniProtKB-KW"/>
</dbReference>
<accession>A0ABQ1FGM1</accession>
<dbReference type="SUPFAM" id="SSF53067">
    <property type="entry name" value="Actin-like ATPase domain"/>
    <property type="match status" value="2"/>
</dbReference>
<dbReference type="EMBL" id="BMHE01000064">
    <property type="protein sequence ID" value="GGA11820.1"/>
    <property type="molecule type" value="Genomic_DNA"/>
</dbReference>
<dbReference type="Gene3D" id="3.30.420.40">
    <property type="match status" value="2"/>
</dbReference>
<name>A0ABQ1FGM1_9BACL</name>
<organism evidence="2 3">
    <name type="scientific">Paenibacillus marchantiophytorum</name>
    <dbReference type="NCBI Taxonomy" id="1619310"/>
    <lineage>
        <taxon>Bacteria</taxon>
        <taxon>Bacillati</taxon>
        <taxon>Bacillota</taxon>
        <taxon>Bacilli</taxon>
        <taxon>Bacillales</taxon>
        <taxon>Paenibacillaceae</taxon>
        <taxon>Paenibacillus</taxon>
    </lineage>
</organism>
<dbReference type="InterPro" id="IPR043129">
    <property type="entry name" value="ATPase_NBD"/>
</dbReference>
<keyword evidence="2" id="KW-0418">Kinase</keyword>
<dbReference type="InterPro" id="IPR052519">
    <property type="entry name" value="Euk-type_GlcNAc_Kinase"/>
</dbReference>
<evidence type="ECO:0000313" key="2">
    <source>
        <dbReference type="EMBL" id="GGA11820.1"/>
    </source>
</evidence>
<dbReference type="Pfam" id="PF01869">
    <property type="entry name" value="BcrAD_BadFG"/>
    <property type="match status" value="1"/>
</dbReference>
<dbReference type="PANTHER" id="PTHR43190">
    <property type="entry name" value="N-ACETYL-D-GLUCOSAMINE KINASE"/>
    <property type="match status" value="1"/>
</dbReference>
<dbReference type="CDD" id="cd24007">
    <property type="entry name" value="ASKHA_NBD_eukNAGK-like"/>
    <property type="match status" value="1"/>
</dbReference>
<feature type="domain" description="ATPase BadF/BadG/BcrA/BcrD type" evidence="1">
    <location>
        <begin position="5"/>
        <end position="299"/>
    </location>
</feature>
<proteinExistence type="predicted"/>
<dbReference type="PANTHER" id="PTHR43190:SF3">
    <property type="entry name" value="N-ACETYL-D-GLUCOSAMINE KINASE"/>
    <property type="match status" value="1"/>
</dbReference>